<dbReference type="RefSeq" id="WP_404613572.1">
    <property type="nucleotide sequence ID" value="NZ_JADIKK010000008.1"/>
</dbReference>
<keyword evidence="2" id="KW-1185">Reference proteome</keyword>
<proteinExistence type="predicted"/>
<protein>
    <submittedName>
        <fullName evidence="1">Uncharacterized protein</fullName>
    </submittedName>
</protein>
<sequence>MRRDRLSPWLIAVLLLALWGGWSWWHMRPLHPGPGELAPDDPVQTALDTPMEPIHFGDFTLTPRAKFDLVARVLSTEHYRFDAGAALVPEDFAFGWGRMSDSAILKDIDISQSGRFYYWSVRQFPIPRREIETHSANMHLIPADVGVRRALGRIRVGQVVALDGFLVDADRAGGWHWRTSMTRDDTGDGACELFYVTTVDSPVDQTDPAPPSSE</sequence>
<dbReference type="EMBL" id="JADIKK010000008">
    <property type="protein sequence ID" value="MFK2877378.1"/>
    <property type="molecule type" value="Genomic_DNA"/>
</dbReference>
<name>A0ABW8J520_9GAMM</name>
<gene>
    <name evidence="1" type="ORF">ISP25_09890</name>
</gene>
<comment type="caution">
    <text evidence="1">The sequence shown here is derived from an EMBL/GenBank/DDBJ whole genome shotgun (WGS) entry which is preliminary data.</text>
</comment>
<evidence type="ECO:0000313" key="2">
    <source>
        <dbReference type="Proteomes" id="UP001620339"/>
    </source>
</evidence>
<reference evidence="1 2" key="1">
    <citation type="submission" date="2020-10" db="EMBL/GenBank/DDBJ databases">
        <title>Phylogeny of dyella-like bacteria.</title>
        <authorList>
            <person name="Fu J."/>
        </authorList>
    </citation>
    <scope>NUCLEOTIDE SEQUENCE [LARGE SCALE GENOMIC DNA]</scope>
    <source>
        <strain evidence="1 2">KACC 19113</strain>
    </source>
</reference>
<organism evidence="1 2">
    <name type="scientific">Rhodanobacter hydrolyticus</name>
    <dbReference type="NCBI Taxonomy" id="2250595"/>
    <lineage>
        <taxon>Bacteria</taxon>
        <taxon>Pseudomonadati</taxon>
        <taxon>Pseudomonadota</taxon>
        <taxon>Gammaproteobacteria</taxon>
        <taxon>Lysobacterales</taxon>
        <taxon>Rhodanobacteraceae</taxon>
        <taxon>Rhodanobacter</taxon>
    </lineage>
</organism>
<evidence type="ECO:0000313" key="1">
    <source>
        <dbReference type="EMBL" id="MFK2877378.1"/>
    </source>
</evidence>
<dbReference type="Proteomes" id="UP001620339">
    <property type="component" value="Unassembled WGS sequence"/>
</dbReference>
<accession>A0ABW8J520</accession>